<reference evidence="2 3" key="1">
    <citation type="submission" date="2019-05" db="EMBL/GenBank/DDBJ databases">
        <title>Another draft genome of Portunus trituberculatus and its Hox gene families provides insights of decapod evolution.</title>
        <authorList>
            <person name="Jeong J.-H."/>
            <person name="Song I."/>
            <person name="Kim S."/>
            <person name="Choi T."/>
            <person name="Kim D."/>
            <person name="Ryu S."/>
            <person name="Kim W."/>
        </authorList>
    </citation>
    <scope>NUCLEOTIDE SEQUENCE [LARGE SCALE GENOMIC DNA]</scope>
    <source>
        <tissue evidence="2">Muscle</tissue>
    </source>
</reference>
<name>A0A5B7DUM2_PORTR</name>
<comment type="caution">
    <text evidence="2">The sequence shown here is derived from an EMBL/GenBank/DDBJ whole genome shotgun (WGS) entry which is preliminary data.</text>
</comment>
<keyword evidence="3" id="KW-1185">Reference proteome</keyword>
<feature type="compositionally biased region" description="Pro residues" evidence="1">
    <location>
        <begin position="151"/>
        <end position="161"/>
    </location>
</feature>
<gene>
    <name evidence="2" type="ORF">E2C01_017843</name>
</gene>
<proteinExistence type="predicted"/>
<evidence type="ECO:0000256" key="1">
    <source>
        <dbReference type="SAM" id="MobiDB-lite"/>
    </source>
</evidence>
<evidence type="ECO:0000313" key="2">
    <source>
        <dbReference type="EMBL" id="MPC24749.1"/>
    </source>
</evidence>
<dbReference type="EMBL" id="VSRR010001370">
    <property type="protein sequence ID" value="MPC24749.1"/>
    <property type="molecule type" value="Genomic_DNA"/>
</dbReference>
<sequence>MQQVRVKVITVQDFSGLPSHAPPASPQGLPPLGCLTDLTQLSHTLTARPANYPQHSQEQPVWGGAGRCGAPRQPCPVHQQETRHCYLMELSEVNGSNGLVGGSQHTERERTKNQNNEKLVGLLVPGVCGGSCPALHCGHGGDRAALEALPPHTPAHPPAPSPAAQSSMLQLMSWQAGGVRGEGDGGACAHPLTH</sequence>
<accession>A0A5B7DUM2</accession>
<feature type="region of interest" description="Disordered" evidence="1">
    <location>
        <begin position="148"/>
        <end position="167"/>
    </location>
</feature>
<dbReference type="AlphaFoldDB" id="A0A5B7DUM2"/>
<protein>
    <submittedName>
        <fullName evidence="2">Uncharacterized protein</fullName>
    </submittedName>
</protein>
<evidence type="ECO:0000313" key="3">
    <source>
        <dbReference type="Proteomes" id="UP000324222"/>
    </source>
</evidence>
<dbReference type="Proteomes" id="UP000324222">
    <property type="component" value="Unassembled WGS sequence"/>
</dbReference>
<organism evidence="2 3">
    <name type="scientific">Portunus trituberculatus</name>
    <name type="common">Swimming crab</name>
    <name type="synonym">Neptunus trituberculatus</name>
    <dbReference type="NCBI Taxonomy" id="210409"/>
    <lineage>
        <taxon>Eukaryota</taxon>
        <taxon>Metazoa</taxon>
        <taxon>Ecdysozoa</taxon>
        <taxon>Arthropoda</taxon>
        <taxon>Crustacea</taxon>
        <taxon>Multicrustacea</taxon>
        <taxon>Malacostraca</taxon>
        <taxon>Eumalacostraca</taxon>
        <taxon>Eucarida</taxon>
        <taxon>Decapoda</taxon>
        <taxon>Pleocyemata</taxon>
        <taxon>Brachyura</taxon>
        <taxon>Eubrachyura</taxon>
        <taxon>Portunoidea</taxon>
        <taxon>Portunidae</taxon>
        <taxon>Portuninae</taxon>
        <taxon>Portunus</taxon>
    </lineage>
</organism>